<dbReference type="Proteomes" id="UP000075635">
    <property type="component" value="Unassembled WGS sequence"/>
</dbReference>
<evidence type="ECO:0008006" key="3">
    <source>
        <dbReference type="Google" id="ProtNLM"/>
    </source>
</evidence>
<dbReference type="InterPro" id="IPR053575">
    <property type="entry name" value="Retron_Ec78_HNH_endo"/>
</dbReference>
<dbReference type="AlphaFoldDB" id="A0A150S442"/>
<evidence type="ECO:0000313" key="1">
    <source>
        <dbReference type="EMBL" id="KYF87244.1"/>
    </source>
</evidence>
<gene>
    <name evidence="1" type="ORF">BE17_46145</name>
</gene>
<dbReference type="NCBIfam" id="TIGR02646">
    <property type="entry name" value="retron system putative HNH endonuclease"/>
    <property type="match status" value="1"/>
</dbReference>
<sequence>MRKLDRGSVASPPCLAGYRHGRHTWDNVDAADKAAVRAALDEMQGRRCAYCEGDLDALGQHIEHFRRKHVFPHLTFAWVNLYWSCDQRDSCGRHKDHDAGPYNPDDLLDPCVDDPDRFFRFRSDGTIDVRPDLSASDARRARETLRVFNLDPGHGRLRSMRRRALEAYCARETGILEALEGFTPEDRRTIISEELASTSGEPFSTIVRHFFEDVI</sequence>
<comment type="caution">
    <text evidence="1">The sequence shown here is derived from an EMBL/GenBank/DDBJ whole genome shotgun (WGS) entry which is preliminary data.</text>
</comment>
<dbReference type="NCBIfam" id="NF041761">
    <property type="entry name" value="PtuB"/>
    <property type="match status" value="1"/>
</dbReference>
<evidence type="ECO:0000313" key="2">
    <source>
        <dbReference type="Proteomes" id="UP000075635"/>
    </source>
</evidence>
<proteinExistence type="predicted"/>
<accession>A0A150S442</accession>
<dbReference type="InterPro" id="IPR013467">
    <property type="entry name" value="HNH78-like"/>
</dbReference>
<protein>
    <recommendedName>
        <fullName evidence="3">TIGR02646 family protein</fullName>
    </recommendedName>
</protein>
<name>A0A150S442_SORCE</name>
<dbReference type="EMBL" id="JEMB01001456">
    <property type="protein sequence ID" value="KYF87244.1"/>
    <property type="molecule type" value="Genomic_DNA"/>
</dbReference>
<reference evidence="1 2" key="1">
    <citation type="submission" date="2014-02" db="EMBL/GenBank/DDBJ databases">
        <title>The small core and large imbalanced accessory genome model reveals a collaborative survival strategy of Sorangium cellulosum strains in nature.</title>
        <authorList>
            <person name="Han K."/>
            <person name="Peng R."/>
            <person name="Blom J."/>
            <person name="Li Y.-Z."/>
        </authorList>
    </citation>
    <scope>NUCLEOTIDE SEQUENCE [LARGE SCALE GENOMIC DNA]</scope>
    <source>
        <strain evidence="1 2">So0011-07</strain>
    </source>
</reference>
<organism evidence="1 2">
    <name type="scientific">Sorangium cellulosum</name>
    <name type="common">Polyangium cellulosum</name>
    <dbReference type="NCBI Taxonomy" id="56"/>
    <lineage>
        <taxon>Bacteria</taxon>
        <taxon>Pseudomonadati</taxon>
        <taxon>Myxococcota</taxon>
        <taxon>Polyangia</taxon>
        <taxon>Polyangiales</taxon>
        <taxon>Polyangiaceae</taxon>
        <taxon>Sorangium</taxon>
    </lineage>
</organism>